<dbReference type="FunFam" id="3.40.50.720:FF:000084">
    <property type="entry name" value="Short-chain dehydrogenase reductase"/>
    <property type="match status" value="1"/>
</dbReference>
<name>A0A9X3N7T3_9ACTN</name>
<dbReference type="PANTHER" id="PTHR42760">
    <property type="entry name" value="SHORT-CHAIN DEHYDROGENASES/REDUCTASES FAMILY MEMBER"/>
    <property type="match status" value="1"/>
</dbReference>
<dbReference type="GO" id="GO:0016616">
    <property type="term" value="F:oxidoreductase activity, acting on the CH-OH group of donors, NAD or NADP as acceptor"/>
    <property type="evidence" value="ECO:0007669"/>
    <property type="project" value="TreeGrafter"/>
</dbReference>
<dbReference type="Pfam" id="PF13561">
    <property type="entry name" value="adh_short_C2"/>
    <property type="match status" value="1"/>
</dbReference>
<dbReference type="EMBL" id="JAPDDP010000008">
    <property type="protein sequence ID" value="MDA0179979.1"/>
    <property type="molecule type" value="Genomic_DNA"/>
</dbReference>
<dbReference type="InterPro" id="IPR020904">
    <property type="entry name" value="Sc_DH/Rdtase_CS"/>
</dbReference>
<comment type="caution">
    <text evidence="3">The sequence shown here is derived from an EMBL/GenBank/DDBJ whole genome shotgun (WGS) entry which is preliminary data.</text>
</comment>
<dbReference type="Gene3D" id="3.40.50.720">
    <property type="entry name" value="NAD(P)-binding Rossmann-like Domain"/>
    <property type="match status" value="1"/>
</dbReference>
<dbReference type="InterPro" id="IPR002347">
    <property type="entry name" value="SDR_fam"/>
</dbReference>
<sequence length="242" mass="25077">MTRGALITGGGTGIGAAAARALVAEGLQVVVTGRRRGPCEAIAEETGALVVTGDIVTDAPRIVAEAVEALGALHVVVNNAGSIRRNRRLHEIEPEVWDEQLATNLTGHFRILHAALPHLLAADGDRSIVNVGSTLAHKLVPGIGAYAAAKGGIVSLTKALAVEYGPDGIRANAVLPAVVKTDLAYTDRPDFEERAEAMAQAYPTRRLGESDDVAAAIAWLASPRAGWITGTILDVDGGFSVT</sequence>
<evidence type="ECO:0000313" key="3">
    <source>
        <dbReference type="EMBL" id="MDA0179979.1"/>
    </source>
</evidence>
<dbReference type="PANTHER" id="PTHR42760:SF133">
    <property type="entry name" value="3-OXOACYL-[ACYL-CARRIER-PROTEIN] REDUCTASE"/>
    <property type="match status" value="1"/>
</dbReference>
<comment type="similarity">
    <text evidence="1">Belongs to the short-chain dehydrogenases/reductases (SDR) family.</text>
</comment>
<dbReference type="PROSITE" id="PS00061">
    <property type="entry name" value="ADH_SHORT"/>
    <property type="match status" value="1"/>
</dbReference>
<dbReference type="PRINTS" id="PR00080">
    <property type="entry name" value="SDRFAMILY"/>
</dbReference>
<dbReference type="Proteomes" id="UP001147653">
    <property type="component" value="Unassembled WGS sequence"/>
</dbReference>
<dbReference type="SUPFAM" id="SSF51735">
    <property type="entry name" value="NAD(P)-binding Rossmann-fold domains"/>
    <property type="match status" value="1"/>
</dbReference>
<evidence type="ECO:0000256" key="2">
    <source>
        <dbReference type="ARBA" id="ARBA00023002"/>
    </source>
</evidence>
<dbReference type="RefSeq" id="WP_270024290.1">
    <property type="nucleotide sequence ID" value="NZ_JAPDDP010000008.1"/>
</dbReference>
<proteinExistence type="inferred from homology"/>
<reference evidence="3" key="1">
    <citation type="submission" date="2022-10" db="EMBL/GenBank/DDBJ databases">
        <title>The WGS of Solirubrobacter phytolaccae KCTC 29190.</title>
        <authorList>
            <person name="Jiang Z."/>
        </authorList>
    </citation>
    <scope>NUCLEOTIDE SEQUENCE</scope>
    <source>
        <strain evidence="3">KCTC 29190</strain>
    </source>
</reference>
<accession>A0A9X3N7T3</accession>
<dbReference type="PRINTS" id="PR00081">
    <property type="entry name" value="GDHRDH"/>
</dbReference>
<dbReference type="CDD" id="cd05233">
    <property type="entry name" value="SDR_c"/>
    <property type="match status" value="1"/>
</dbReference>
<dbReference type="InterPro" id="IPR036291">
    <property type="entry name" value="NAD(P)-bd_dom_sf"/>
</dbReference>
<evidence type="ECO:0000313" key="4">
    <source>
        <dbReference type="Proteomes" id="UP001147653"/>
    </source>
</evidence>
<dbReference type="GO" id="GO:0006633">
    <property type="term" value="P:fatty acid biosynthetic process"/>
    <property type="evidence" value="ECO:0007669"/>
    <property type="project" value="TreeGrafter"/>
</dbReference>
<dbReference type="AlphaFoldDB" id="A0A9X3N7T3"/>
<keyword evidence="4" id="KW-1185">Reference proteome</keyword>
<organism evidence="3 4">
    <name type="scientific">Solirubrobacter phytolaccae</name>
    <dbReference type="NCBI Taxonomy" id="1404360"/>
    <lineage>
        <taxon>Bacteria</taxon>
        <taxon>Bacillati</taxon>
        <taxon>Actinomycetota</taxon>
        <taxon>Thermoleophilia</taxon>
        <taxon>Solirubrobacterales</taxon>
        <taxon>Solirubrobacteraceae</taxon>
        <taxon>Solirubrobacter</taxon>
    </lineage>
</organism>
<dbReference type="GO" id="GO:0048038">
    <property type="term" value="F:quinone binding"/>
    <property type="evidence" value="ECO:0007669"/>
    <property type="project" value="TreeGrafter"/>
</dbReference>
<keyword evidence="2" id="KW-0560">Oxidoreductase</keyword>
<gene>
    <name evidence="3" type="ORF">OJ997_06710</name>
</gene>
<evidence type="ECO:0000256" key="1">
    <source>
        <dbReference type="ARBA" id="ARBA00006484"/>
    </source>
</evidence>
<protein>
    <submittedName>
        <fullName evidence="3">SDR family oxidoreductase</fullName>
    </submittedName>
</protein>